<dbReference type="PANTHER" id="PTHR22726:SF1">
    <property type="entry name" value="METALLOENDOPEPTIDASE OMA1, MITOCHONDRIAL"/>
    <property type="match status" value="1"/>
</dbReference>
<dbReference type="EMBL" id="BSNF01000010">
    <property type="protein sequence ID" value="GLQ08038.1"/>
    <property type="molecule type" value="Genomic_DNA"/>
</dbReference>
<keyword evidence="3" id="KW-0479">Metal-binding</keyword>
<proteinExistence type="predicted"/>
<sequence length="499" mass="55292">MFLKRISGAGRRFASRMVLMGCLVLGQGAALAPVASAEGLDGLFSIFEPSDEASIGKQQHPRILAQYGGEYVQEGLNEYILDVGLRLAFATGRTDISWQFTILNSPVVNAFALPGGYVYISRGLLALANNEAEIAGVLAHEIGHVIARHGAQRQSRATGLGLLGALAGILTQNADVFRMGQTVGGLYLAGYSRDQEFEADQLGVKYLGLAGYPREAMAGFLKRMQAHAEFQSRLAGNGGQSQFDFFATHPQTDDRIARAEQLAAREADALERHYGQAEFMTKLDGILYGDDIKEGVIRSRWFLHPDLRLKFRAPKGFQLINSQRAVYAVNGKGYQMVFDLDPGGLKGLSVSDYLRRVWMREQNLRYVDDIQVGGAQAARTELVLQQNGKRIFVTAVAINFGYDKVARFVYTGPDLNAELRKLYRGSYNSFQPMTYDEAMAIKPVHLDLRFVENERSVEQLVKSMADLQNRKALFILLNPEFDGKDPEPGDPYKLPVYGR</sequence>
<dbReference type="CDD" id="cd07333">
    <property type="entry name" value="M48C_bepA_like"/>
    <property type="match status" value="1"/>
</dbReference>
<comment type="cofactor">
    <cofactor evidence="1">
        <name>Zn(2+)</name>
        <dbReference type="ChEBI" id="CHEBI:29105"/>
    </cofactor>
</comment>
<keyword evidence="10" id="KW-1185">Reference proteome</keyword>
<comment type="caution">
    <text evidence="9">The sequence shown here is derived from an EMBL/GenBank/DDBJ whole genome shotgun (WGS) entry which is preliminary data.</text>
</comment>
<evidence type="ECO:0000256" key="5">
    <source>
        <dbReference type="ARBA" id="ARBA00022833"/>
    </source>
</evidence>
<gene>
    <name evidence="9" type="ORF">GCM10007924_32600</name>
</gene>
<keyword evidence="7" id="KW-0732">Signal</keyword>
<name>A0ABQ5U8N4_9PROT</name>
<feature type="signal peptide" evidence="7">
    <location>
        <begin position="1"/>
        <end position="37"/>
    </location>
</feature>
<dbReference type="PANTHER" id="PTHR22726">
    <property type="entry name" value="METALLOENDOPEPTIDASE OMA1"/>
    <property type="match status" value="1"/>
</dbReference>
<evidence type="ECO:0000256" key="6">
    <source>
        <dbReference type="ARBA" id="ARBA00023049"/>
    </source>
</evidence>
<dbReference type="RefSeq" id="WP_169560108.1">
    <property type="nucleotide sequence ID" value="NZ_BSNF01000010.1"/>
</dbReference>
<keyword evidence="2" id="KW-0645">Protease</keyword>
<evidence type="ECO:0000256" key="2">
    <source>
        <dbReference type="ARBA" id="ARBA00022670"/>
    </source>
</evidence>
<evidence type="ECO:0000259" key="8">
    <source>
        <dbReference type="Pfam" id="PF01435"/>
    </source>
</evidence>
<evidence type="ECO:0000313" key="10">
    <source>
        <dbReference type="Proteomes" id="UP001161409"/>
    </source>
</evidence>
<keyword evidence="5" id="KW-0862">Zinc</keyword>
<feature type="chain" id="PRO_5046691775" evidence="7">
    <location>
        <begin position="38"/>
        <end position="499"/>
    </location>
</feature>
<dbReference type="InterPro" id="IPR001915">
    <property type="entry name" value="Peptidase_M48"/>
</dbReference>
<protein>
    <submittedName>
        <fullName evidence="9">Metalloprotease</fullName>
    </submittedName>
</protein>
<evidence type="ECO:0000313" key="9">
    <source>
        <dbReference type="EMBL" id="GLQ08038.1"/>
    </source>
</evidence>
<keyword evidence="4" id="KW-0378">Hydrolase</keyword>
<dbReference type="Pfam" id="PF01435">
    <property type="entry name" value="Peptidase_M48"/>
    <property type="match status" value="1"/>
</dbReference>
<dbReference type="GO" id="GO:0008237">
    <property type="term" value="F:metallopeptidase activity"/>
    <property type="evidence" value="ECO:0007669"/>
    <property type="project" value="UniProtKB-KW"/>
</dbReference>
<organism evidence="9 10">
    <name type="scientific">Sneathiella chinensis</name>
    <dbReference type="NCBI Taxonomy" id="349750"/>
    <lineage>
        <taxon>Bacteria</taxon>
        <taxon>Pseudomonadati</taxon>
        <taxon>Pseudomonadota</taxon>
        <taxon>Alphaproteobacteria</taxon>
        <taxon>Sneathiellales</taxon>
        <taxon>Sneathiellaceae</taxon>
        <taxon>Sneathiella</taxon>
    </lineage>
</organism>
<reference evidence="9" key="1">
    <citation type="journal article" date="2014" name="Int. J. Syst. Evol. Microbiol.">
        <title>Complete genome of a new Firmicutes species belonging to the dominant human colonic microbiota ('Ruminococcus bicirculans') reveals two chromosomes and a selective capacity to utilize plant glucans.</title>
        <authorList>
            <consortium name="NISC Comparative Sequencing Program"/>
            <person name="Wegmann U."/>
            <person name="Louis P."/>
            <person name="Goesmann A."/>
            <person name="Henrissat B."/>
            <person name="Duncan S.H."/>
            <person name="Flint H.J."/>
        </authorList>
    </citation>
    <scope>NUCLEOTIDE SEQUENCE</scope>
    <source>
        <strain evidence="9">NBRC 103408</strain>
    </source>
</reference>
<dbReference type="InterPro" id="IPR051156">
    <property type="entry name" value="Mito/Outer_Membr_Metalloprot"/>
</dbReference>
<evidence type="ECO:0000256" key="7">
    <source>
        <dbReference type="SAM" id="SignalP"/>
    </source>
</evidence>
<evidence type="ECO:0000256" key="1">
    <source>
        <dbReference type="ARBA" id="ARBA00001947"/>
    </source>
</evidence>
<evidence type="ECO:0000256" key="4">
    <source>
        <dbReference type="ARBA" id="ARBA00022801"/>
    </source>
</evidence>
<reference evidence="9" key="2">
    <citation type="submission" date="2023-01" db="EMBL/GenBank/DDBJ databases">
        <title>Draft genome sequence of Sneathiella chinensis strain NBRC 103408.</title>
        <authorList>
            <person name="Sun Q."/>
            <person name="Mori K."/>
        </authorList>
    </citation>
    <scope>NUCLEOTIDE SEQUENCE</scope>
    <source>
        <strain evidence="9">NBRC 103408</strain>
    </source>
</reference>
<dbReference type="Proteomes" id="UP001161409">
    <property type="component" value="Unassembled WGS sequence"/>
</dbReference>
<dbReference type="Gene3D" id="3.30.2010.10">
    <property type="entry name" value="Metalloproteases ('zincins'), catalytic domain"/>
    <property type="match status" value="1"/>
</dbReference>
<keyword evidence="6 9" id="KW-0482">Metalloprotease</keyword>
<feature type="domain" description="Peptidase M48" evidence="8">
    <location>
        <begin position="77"/>
        <end position="261"/>
    </location>
</feature>
<evidence type="ECO:0000256" key="3">
    <source>
        <dbReference type="ARBA" id="ARBA00022723"/>
    </source>
</evidence>
<accession>A0ABQ5U8N4</accession>